<dbReference type="HOGENOM" id="CLU_2158385_0_0_1"/>
<sequence length="111" mass="12312">MSQLSAKTLSLACFLISLVSRADDDDFSIVENHILIEKTVAALKGRLGLELVEVGNSYSGHVARGEVLHGMIEDVIKGRYPNHHVITLLQERGFDVEAEMYAEIEGLQEFL</sequence>
<gene>
    <name evidence="2" type="ORF">PV10_07219</name>
</gene>
<dbReference type="EMBL" id="KN847524">
    <property type="protein sequence ID" value="KIV89851.1"/>
    <property type="molecule type" value="Genomic_DNA"/>
</dbReference>
<reference evidence="2 3" key="1">
    <citation type="submission" date="2015-01" db="EMBL/GenBank/DDBJ databases">
        <title>The Genome Sequence of Exophiala mesophila CBS40295.</title>
        <authorList>
            <consortium name="The Broad Institute Genomics Platform"/>
            <person name="Cuomo C."/>
            <person name="de Hoog S."/>
            <person name="Gorbushina A."/>
            <person name="Stielow B."/>
            <person name="Teixiera M."/>
            <person name="Abouelleil A."/>
            <person name="Chapman S.B."/>
            <person name="Priest M."/>
            <person name="Young S.K."/>
            <person name="Wortman J."/>
            <person name="Nusbaum C."/>
            <person name="Birren B."/>
        </authorList>
    </citation>
    <scope>NUCLEOTIDE SEQUENCE [LARGE SCALE GENOMIC DNA]</scope>
    <source>
        <strain evidence="2 3">CBS 40295</strain>
    </source>
</reference>
<evidence type="ECO:0000313" key="3">
    <source>
        <dbReference type="Proteomes" id="UP000054302"/>
    </source>
</evidence>
<accession>A0A0D1XP13</accession>
<proteinExistence type="predicted"/>
<organism evidence="2 3">
    <name type="scientific">Exophiala mesophila</name>
    <name type="common">Black yeast-like fungus</name>
    <dbReference type="NCBI Taxonomy" id="212818"/>
    <lineage>
        <taxon>Eukaryota</taxon>
        <taxon>Fungi</taxon>
        <taxon>Dikarya</taxon>
        <taxon>Ascomycota</taxon>
        <taxon>Pezizomycotina</taxon>
        <taxon>Eurotiomycetes</taxon>
        <taxon>Chaetothyriomycetidae</taxon>
        <taxon>Chaetothyriales</taxon>
        <taxon>Herpotrichiellaceae</taxon>
        <taxon>Exophiala</taxon>
    </lineage>
</organism>
<evidence type="ECO:0000313" key="2">
    <source>
        <dbReference type="EMBL" id="KIV89851.1"/>
    </source>
</evidence>
<evidence type="ECO:0000256" key="1">
    <source>
        <dbReference type="SAM" id="SignalP"/>
    </source>
</evidence>
<dbReference type="RefSeq" id="XP_016221425.1">
    <property type="nucleotide sequence ID" value="XM_016372093.1"/>
</dbReference>
<feature type="signal peptide" evidence="1">
    <location>
        <begin position="1"/>
        <end position="22"/>
    </location>
</feature>
<dbReference type="VEuPathDB" id="FungiDB:PV10_07219"/>
<keyword evidence="3" id="KW-1185">Reference proteome</keyword>
<feature type="chain" id="PRO_5002236492" evidence="1">
    <location>
        <begin position="23"/>
        <end position="111"/>
    </location>
</feature>
<name>A0A0D1XP13_EXOME</name>
<dbReference type="AlphaFoldDB" id="A0A0D1XP13"/>
<keyword evidence="1" id="KW-0732">Signal</keyword>
<protein>
    <submittedName>
        <fullName evidence="2">Uncharacterized protein</fullName>
    </submittedName>
</protein>
<dbReference type="GeneID" id="27325064"/>
<dbReference type="Proteomes" id="UP000054302">
    <property type="component" value="Unassembled WGS sequence"/>
</dbReference>